<gene>
    <name evidence="2" type="ORF">Y1Q_0008854</name>
</gene>
<name>A0A151NA69_ALLMI</name>
<feature type="region of interest" description="Disordered" evidence="1">
    <location>
        <begin position="59"/>
        <end position="160"/>
    </location>
</feature>
<comment type="caution">
    <text evidence="2">The sequence shown here is derived from an EMBL/GenBank/DDBJ whole genome shotgun (WGS) entry which is preliminary data.</text>
</comment>
<reference evidence="2 3" key="1">
    <citation type="journal article" date="2012" name="Genome Biol.">
        <title>Sequencing three crocodilian genomes to illuminate the evolution of archosaurs and amniotes.</title>
        <authorList>
            <person name="St John J.A."/>
            <person name="Braun E.L."/>
            <person name="Isberg S.R."/>
            <person name="Miles L.G."/>
            <person name="Chong A.Y."/>
            <person name="Gongora J."/>
            <person name="Dalzell P."/>
            <person name="Moran C."/>
            <person name="Bed'hom B."/>
            <person name="Abzhanov A."/>
            <person name="Burgess S.C."/>
            <person name="Cooksey A.M."/>
            <person name="Castoe T.A."/>
            <person name="Crawford N.G."/>
            <person name="Densmore L.D."/>
            <person name="Drew J.C."/>
            <person name="Edwards S.V."/>
            <person name="Faircloth B.C."/>
            <person name="Fujita M.K."/>
            <person name="Greenwold M.J."/>
            <person name="Hoffmann F.G."/>
            <person name="Howard J.M."/>
            <person name="Iguchi T."/>
            <person name="Janes D.E."/>
            <person name="Khan S.Y."/>
            <person name="Kohno S."/>
            <person name="de Koning A.J."/>
            <person name="Lance S.L."/>
            <person name="McCarthy F.M."/>
            <person name="McCormack J.E."/>
            <person name="Merchant M.E."/>
            <person name="Peterson D.G."/>
            <person name="Pollock D.D."/>
            <person name="Pourmand N."/>
            <person name="Raney B.J."/>
            <person name="Roessler K.A."/>
            <person name="Sanford J.R."/>
            <person name="Sawyer R.H."/>
            <person name="Schmidt C.J."/>
            <person name="Triplett E.W."/>
            <person name="Tuberville T.D."/>
            <person name="Venegas-Anaya M."/>
            <person name="Howard J.T."/>
            <person name="Jarvis E.D."/>
            <person name="Guillette L.J.Jr."/>
            <person name="Glenn T.C."/>
            <person name="Green R.E."/>
            <person name="Ray D.A."/>
        </authorList>
    </citation>
    <scope>NUCLEOTIDE SEQUENCE [LARGE SCALE GENOMIC DNA]</scope>
    <source>
        <strain evidence="2">KSC_2009_1</strain>
    </source>
</reference>
<dbReference type="EMBL" id="AKHW03003682">
    <property type="protein sequence ID" value="KYO33728.1"/>
    <property type="molecule type" value="Genomic_DNA"/>
</dbReference>
<evidence type="ECO:0000313" key="3">
    <source>
        <dbReference type="Proteomes" id="UP000050525"/>
    </source>
</evidence>
<accession>A0A151NA69</accession>
<organism evidence="2 3">
    <name type="scientific">Alligator mississippiensis</name>
    <name type="common">American alligator</name>
    <dbReference type="NCBI Taxonomy" id="8496"/>
    <lineage>
        <taxon>Eukaryota</taxon>
        <taxon>Metazoa</taxon>
        <taxon>Chordata</taxon>
        <taxon>Craniata</taxon>
        <taxon>Vertebrata</taxon>
        <taxon>Euteleostomi</taxon>
        <taxon>Archelosauria</taxon>
        <taxon>Archosauria</taxon>
        <taxon>Crocodylia</taxon>
        <taxon>Alligatoridae</taxon>
        <taxon>Alligatorinae</taxon>
        <taxon>Alligator</taxon>
    </lineage>
</organism>
<evidence type="ECO:0000256" key="1">
    <source>
        <dbReference type="SAM" id="MobiDB-lite"/>
    </source>
</evidence>
<feature type="compositionally biased region" description="Basic and acidic residues" evidence="1">
    <location>
        <begin position="95"/>
        <end position="112"/>
    </location>
</feature>
<keyword evidence="3" id="KW-1185">Reference proteome</keyword>
<dbReference type="Proteomes" id="UP000050525">
    <property type="component" value="Unassembled WGS sequence"/>
</dbReference>
<protein>
    <submittedName>
        <fullName evidence="2">Uncharacterized protein</fullName>
    </submittedName>
</protein>
<sequence length="160" mass="17099">MEEIPTQLISRALIQLLPADDISHNCRLAEIKQAASMEEGKRLMLAKALAGEAFPELLRRKKEPEAASPSRGGCYGAHSETDTACCGEGSYESEAAPRGREPGQKIRGHQEDPSANSHSRRAGETRTSPDIQPGGTIEGPGRADEAHQKGAGSKEQQEGL</sequence>
<proteinExistence type="predicted"/>
<dbReference type="AlphaFoldDB" id="A0A151NA69"/>
<evidence type="ECO:0000313" key="2">
    <source>
        <dbReference type="EMBL" id="KYO33728.1"/>
    </source>
</evidence>